<protein>
    <submittedName>
        <fullName evidence="2">Uncharacterized protein</fullName>
    </submittedName>
</protein>
<accession>A0AAN6ZPU7</accession>
<evidence type="ECO:0000313" key="3">
    <source>
        <dbReference type="Proteomes" id="UP001302676"/>
    </source>
</evidence>
<comment type="caution">
    <text evidence="2">The sequence shown here is derived from an EMBL/GenBank/DDBJ whole genome shotgun (WGS) entry which is preliminary data.</text>
</comment>
<name>A0AAN6ZPU7_9PEZI</name>
<evidence type="ECO:0000256" key="1">
    <source>
        <dbReference type="SAM" id="MobiDB-lite"/>
    </source>
</evidence>
<sequence length="81" mass="8359">MPSSSSTASSYLGNGSKPESKGKEKASTNTGSSKSSKGSIGSILSKDRYASSLSNHTGLERWKNESANDAAWNPFGASSGR</sequence>
<reference evidence="2" key="1">
    <citation type="journal article" date="2023" name="Mol. Phylogenet. Evol.">
        <title>Genome-scale phylogeny and comparative genomics of the fungal order Sordariales.</title>
        <authorList>
            <person name="Hensen N."/>
            <person name="Bonometti L."/>
            <person name="Westerberg I."/>
            <person name="Brannstrom I.O."/>
            <person name="Guillou S."/>
            <person name="Cros-Aarteil S."/>
            <person name="Calhoun S."/>
            <person name="Haridas S."/>
            <person name="Kuo A."/>
            <person name="Mondo S."/>
            <person name="Pangilinan J."/>
            <person name="Riley R."/>
            <person name="LaButti K."/>
            <person name="Andreopoulos B."/>
            <person name="Lipzen A."/>
            <person name="Chen C."/>
            <person name="Yan M."/>
            <person name="Daum C."/>
            <person name="Ng V."/>
            <person name="Clum A."/>
            <person name="Steindorff A."/>
            <person name="Ohm R.A."/>
            <person name="Martin F."/>
            <person name="Silar P."/>
            <person name="Natvig D.O."/>
            <person name="Lalanne C."/>
            <person name="Gautier V."/>
            <person name="Ament-Velasquez S.L."/>
            <person name="Kruys A."/>
            <person name="Hutchinson M.I."/>
            <person name="Powell A.J."/>
            <person name="Barry K."/>
            <person name="Miller A.N."/>
            <person name="Grigoriev I.V."/>
            <person name="Debuchy R."/>
            <person name="Gladieux P."/>
            <person name="Hiltunen Thoren M."/>
            <person name="Johannesson H."/>
        </authorList>
    </citation>
    <scope>NUCLEOTIDE SEQUENCE</scope>
    <source>
        <strain evidence="2">CBS 141.50</strain>
    </source>
</reference>
<reference evidence="2" key="2">
    <citation type="submission" date="2023-05" db="EMBL/GenBank/DDBJ databases">
        <authorList>
            <consortium name="Lawrence Berkeley National Laboratory"/>
            <person name="Steindorff A."/>
            <person name="Hensen N."/>
            <person name="Bonometti L."/>
            <person name="Westerberg I."/>
            <person name="Brannstrom I.O."/>
            <person name="Guillou S."/>
            <person name="Cros-Aarteil S."/>
            <person name="Calhoun S."/>
            <person name="Haridas S."/>
            <person name="Kuo A."/>
            <person name="Mondo S."/>
            <person name="Pangilinan J."/>
            <person name="Riley R."/>
            <person name="Labutti K."/>
            <person name="Andreopoulos B."/>
            <person name="Lipzen A."/>
            <person name="Chen C."/>
            <person name="Yanf M."/>
            <person name="Daum C."/>
            <person name="Ng V."/>
            <person name="Clum A."/>
            <person name="Ohm R."/>
            <person name="Martin F."/>
            <person name="Silar P."/>
            <person name="Natvig D."/>
            <person name="Lalanne C."/>
            <person name="Gautier V."/>
            <person name="Ament-Velasquez S.L."/>
            <person name="Kruys A."/>
            <person name="Hutchinson M.I."/>
            <person name="Powell A.J."/>
            <person name="Barry K."/>
            <person name="Miller A.N."/>
            <person name="Grigoriev I.V."/>
            <person name="Debuchy R."/>
            <person name="Gladieux P."/>
            <person name="Thoren M.H."/>
            <person name="Johannesson H."/>
        </authorList>
    </citation>
    <scope>NUCLEOTIDE SEQUENCE</scope>
    <source>
        <strain evidence="2">CBS 141.50</strain>
    </source>
</reference>
<dbReference type="GeneID" id="87816886"/>
<feature type="compositionally biased region" description="Low complexity" evidence="1">
    <location>
        <begin position="31"/>
        <end position="44"/>
    </location>
</feature>
<dbReference type="AlphaFoldDB" id="A0AAN6ZPU7"/>
<evidence type="ECO:0000313" key="2">
    <source>
        <dbReference type="EMBL" id="KAK4144876.1"/>
    </source>
</evidence>
<proteinExistence type="predicted"/>
<keyword evidence="3" id="KW-1185">Reference proteome</keyword>
<dbReference type="EMBL" id="MU853573">
    <property type="protein sequence ID" value="KAK4144876.1"/>
    <property type="molecule type" value="Genomic_DNA"/>
</dbReference>
<feature type="compositionally biased region" description="Polar residues" evidence="1">
    <location>
        <begin position="1"/>
        <end position="13"/>
    </location>
</feature>
<dbReference type="RefSeq" id="XP_062638247.1">
    <property type="nucleotide sequence ID" value="XM_062780273.1"/>
</dbReference>
<gene>
    <name evidence="2" type="ORF">C8A04DRAFT_27374</name>
</gene>
<organism evidence="2 3">
    <name type="scientific">Dichotomopilus funicola</name>
    <dbReference type="NCBI Taxonomy" id="1934379"/>
    <lineage>
        <taxon>Eukaryota</taxon>
        <taxon>Fungi</taxon>
        <taxon>Dikarya</taxon>
        <taxon>Ascomycota</taxon>
        <taxon>Pezizomycotina</taxon>
        <taxon>Sordariomycetes</taxon>
        <taxon>Sordariomycetidae</taxon>
        <taxon>Sordariales</taxon>
        <taxon>Chaetomiaceae</taxon>
        <taxon>Dichotomopilus</taxon>
    </lineage>
</organism>
<dbReference type="Proteomes" id="UP001302676">
    <property type="component" value="Unassembled WGS sequence"/>
</dbReference>
<feature type="region of interest" description="Disordered" evidence="1">
    <location>
        <begin position="1"/>
        <end position="81"/>
    </location>
</feature>